<reference evidence="2 3" key="1">
    <citation type="submission" date="2018-11" db="EMBL/GenBank/DDBJ databases">
        <title>Rhodococcus spongicola sp. nov. and Rhodococcus xishaensis sp. nov. from marine sponges.</title>
        <authorList>
            <person name="Li L."/>
            <person name="Lin H.W."/>
        </authorList>
    </citation>
    <scope>NUCLEOTIDE SEQUENCE [LARGE SCALE GENOMIC DNA]</scope>
    <source>
        <strain evidence="2 3">CCTCC AB2014297</strain>
    </source>
</reference>
<comment type="caution">
    <text evidence="2">The sequence shown here is derived from an EMBL/GenBank/DDBJ whole genome shotgun (WGS) entry which is preliminary data.</text>
</comment>
<dbReference type="Proteomes" id="UP000286208">
    <property type="component" value="Unassembled WGS sequence"/>
</dbReference>
<keyword evidence="3" id="KW-1185">Reference proteome</keyword>
<accession>A0A3S3AEC7</accession>
<evidence type="ECO:0000256" key="1">
    <source>
        <dbReference type="SAM" id="Phobius"/>
    </source>
</evidence>
<evidence type="ECO:0000313" key="3">
    <source>
        <dbReference type="Proteomes" id="UP000286208"/>
    </source>
</evidence>
<evidence type="ECO:0000313" key="2">
    <source>
        <dbReference type="EMBL" id="RVW08204.1"/>
    </source>
</evidence>
<protein>
    <submittedName>
        <fullName evidence="2">Uncharacterized protein</fullName>
    </submittedName>
</protein>
<sequence>MADLEGPIPSVMFVAGLLALPAAVGLLHTIRPEKLFHATAAPDGSAVIVTDPHPDFAAALRAAER</sequence>
<gene>
    <name evidence="2" type="ORF">EGT67_17510</name>
</gene>
<name>A0A3S3AEC7_9NOCA</name>
<feature type="transmembrane region" description="Helical" evidence="1">
    <location>
        <begin position="6"/>
        <end position="27"/>
    </location>
</feature>
<organism evidence="2 3">
    <name type="scientific">Prescottella agglutinans</name>
    <dbReference type="NCBI Taxonomy" id="1644129"/>
    <lineage>
        <taxon>Bacteria</taxon>
        <taxon>Bacillati</taxon>
        <taxon>Actinomycetota</taxon>
        <taxon>Actinomycetes</taxon>
        <taxon>Mycobacteriales</taxon>
        <taxon>Nocardiaceae</taxon>
        <taxon>Prescottella</taxon>
    </lineage>
</organism>
<dbReference type="EMBL" id="RKLP01000009">
    <property type="protein sequence ID" value="RVW08204.1"/>
    <property type="molecule type" value="Genomic_DNA"/>
</dbReference>
<keyword evidence="1" id="KW-1133">Transmembrane helix</keyword>
<proteinExistence type="predicted"/>
<keyword evidence="1" id="KW-0472">Membrane</keyword>
<dbReference type="AlphaFoldDB" id="A0A3S3AEC7"/>
<keyword evidence="1" id="KW-0812">Transmembrane</keyword>